<evidence type="ECO:0008006" key="4">
    <source>
        <dbReference type="Google" id="ProtNLM"/>
    </source>
</evidence>
<protein>
    <recommendedName>
        <fullName evidence="4">Invasion protein IalB, involved in pathogenesis</fullName>
    </recommendedName>
</protein>
<feature type="chain" id="PRO_5011690912" description="Invasion protein IalB, involved in pathogenesis" evidence="1">
    <location>
        <begin position="20"/>
        <end position="172"/>
    </location>
</feature>
<reference evidence="3" key="1">
    <citation type="submission" date="2016-10" db="EMBL/GenBank/DDBJ databases">
        <authorList>
            <person name="Varghese N."/>
            <person name="Submissions S."/>
        </authorList>
    </citation>
    <scope>NUCLEOTIDE SEQUENCE [LARGE SCALE GENOMIC DNA]</scope>
    <source>
        <strain evidence="3">CGMCC 1.10657</strain>
    </source>
</reference>
<gene>
    <name evidence="2" type="ORF">SAMN05216562_2064</name>
</gene>
<dbReference type="OrthoDB" id="6898311at2"/>
<feature type="signal peptide" evidence="1">
    <location>
        <begin position="1"/>
        <end position="19"/>
    </location>
</feature>
<dbReference type="Proteomes" id="UP000198658">
    <property type="component" value="Unassembled WGS sequence"/>
</dbReference>
<proteinExistence type="predicted"/>
<sequence length="172" mass="18911">MTKLLVGAALLALASAGSAEERYFGDWSWDYTDDGAIAITVSDTGKGLGQYCRFSDGNCLYKVMFPVSCEYGGTYPILVSTDNAAYTMNMKCLTSDEDGGIYGITPFDDIDQVIREGNRIGFVMAMERGSFSVVRFSLRGSNAAMDNMLENFLVARKARNVRERRVTGDQIL</sequence>
<evidence type="ECO:0000256" key="1">
    <source>
        <dbReference type="SAM" id="SignalP"/>
    </source>
</evidence>
<evidence type="ECO:0000313" key="3">
    <source>
        <dbReference type="Proteomes" id="UP000198658"/>
    </source>
</evidence>
<keyword evidence="3" id="KW-1185">Reference proteome</keyword>
<name>A0A1H3YZF2_9GAMM</name>
<keyword evidence="1" id="KW-0732">Signal</keyword>
<dbReference type="RefSeq" id="WP_091387888.1">
    <property type="nucleotide sequence ID" value="NZ_FNQO01000002.1"/>
</dbReference>
<dbReference type="EMBL" id="FNQO01000002">
    <property type="protein sequence ID" value="SEA16541.1"/>
    <property type="molecule type" value="Genomic_DNA"/>
</dbReference>
<evidence type="ECO:0000313" key="2">
    <source>
        <dbReference type="EMBL" id="SEA16541.1"/>
    </source>
</evidence>
<dbReference type="AlphaFoldDB" id="A0A1H3YZF2"/>
<accession>A0A1H3YZF2</accession>
<organism evidence="2 3">
    <name type="scientific">Microbulbifer marinus</name>
    <dbReference type="NCBI Taxonomy" id="658218"/>
    <lineage>
        <taxon>Bacteria</taxon>
        <taxon>Pseudomonadati</taxon>
        <taxon>Pseudomonadota</taxon>
        <taxon>Gammaproteobacteria</taxon>
        <taxon>Cellvibrionales</taxon>
        <taxon>Microbulbiferaceae</taxon>
        <taxon>Microbulbifer</taxon>
    </lineage>
</organism>